<dbReference type="Pfam" id="PF08544">
    <property type="entry name" value="GHMP_kinases_C"/>
    <property type="match status" value="1"/>
</dbReference>
<dbReference type="Gene3D" id="3.30.230.10">
    <property type="match status" value="1"/>
</dbReference>
<dbReference type="Pfam" id="PF10509">
    <property type="entry name" value="GalKase_gal_bdg"/>
    <property type="match status" value="1"/>
</dbReference>
<feature type="domain" description="GHMP kinase C-terminal" evidence="15">
    <location>
        <begin position="300"/>
        <end position="379"/>
    </location>
</feature>
<comment type="subcellular location">
    <subcellularLocation>
        <location evidence="11">Cytoplasm</location>
    </subcellularLocation>
</comment>
<dbReference type="InterPro" id="IPR000705">
    <property type="entry name" value="Galactokinase"/>
</dbReference>
<dbReference type="Pfam" id="PF00288">
    <property type="entry name" value="GHMP_kinases_N"/>
    <property type="match status" value="1"/>
</dbReference>
<keyword evidence="8 11" id="KW-0460">Magnesium</keyword>
<keyword evidence="18" id="KW-1185">Reference proteome</keyword>
<comment type="pathway">
    <text evidence="11">Carbohydrate metabolism; galactose metabolism.</text>
</comment>
<gene>
    <name evidence="11 17" type="primary">galK</name>
    <name evidence="17" type="ORF">ABCQ75_00200</name>
</gene>
<dbReference type="HAMAP" id="MF_00246">
    <property type="entry name" value="Galactokinase"/>
    <property type="match status" value="1"/>
</dbReference>
<dbReference type="PRINTS" id="PR00473">
    <property type="entry name" value="GALCTOKINASE"/>
</dbReference>
<evidence type="ECO:0000256" key="6">
    <source>
        <dbReference type="ARBA" id="ARBA00022777"/>
    </source>
</evidence>
<comment type="similarity">
    <text evidence="1 11">Belongs to the GHMP kinase family. GalK subfamily.</text>
</comment>
<dbReference type="InterPro" id="IPR019741">
    <property type="entry name" value="Galactokinase_CS"/>
</dbReference>
<evidence type="ECO:0000256" key="7">
    <source>
        <dbReference type="ARBA" id="ARBA00022840"/>
    </source>
</evidence>
<proteinExistence type="inferred from homology"/>
<feature type="binding site" evidence="11">
    <location>
        <position position="179"/>
    </location>
    <ligand>
        <name>Mg(2+)</name>
        <dbReference type="ChEBI" id="CHEBI:18420"/>
    </ligand>
</feature>
<feature type="binding site" evidence="11">
    <location>
        <begin position="141"/>
        <end position="147"/>
    </location>
    <ligand>
        <name>ATP</name>
        <dbReference type="ChEBI" id="CHEBI:30616"/>
    </ligand>
</feature>
<keyword evidence="10 11" id="KW-0119">Carbohydrate metabolism</keyword>
<reference evidence="17 18" key="1">
    <citation type="submission" date="2024-05" db="EMBL/GenBank/DDBJ databases">
        <title>Sinomonas sp. nov., isolated from a waste landfill.</title>
        <authorList>
            <person name="Zhao Y."/>
        </authorList>
    </citation>
    <scope>NUCLEOTIDE SEQUENCE [LARGE SCALE GENOMIC DNA]</scope>
    <source>
        <strain evidence="17 18">CCTCC AB2014300</strain>
    </source>
</reference>
<evidence type="ECO:0000256" key="3">
    <source>
        <dbReference type="ARBA" id="ARBA00022679"/>
    </source>
</evidence>
<feature type="active site" description="Proton acceptor" evidence="11">
    <location>
        <position position="191"/>
    </location>
</feature>
<feature type="domain" description="GHMP kinase N-terminal" evidence="14">
    <location>
        <begin position="114"/>
        <end position="198"/>
    </location>
</feature>
<keyword evidence="7 11" id="KW-0067">ATP-binding</keyword>
<comment type="catalytic activity">
    <reaction evidence="11">
        <text>alpha-D-galactose + ATP = alpha-D-galactose 1-phosphate + ADP + H(+)</text>
        <dbReference type="Rhea" id="RHEA:13553"/>
        <dbReference type="ChEBI" id="CHEBI:15378"/>
        <dbReference type="ChEBI" id="CHEBI:28061"/>
        <dbReference type="ChEBI" id="CHEBI:30616"/>
        <dbReference type="ChEBI" id="CHEBI:58336"/>
        <dbReference type="ChEBI" id="CHEBI:456216"/>
        <dbReference type="EC" id="2.7.1.6"/>
    </reaction>
</comment>
<keyword evidence="2 11" id="KW-0963">Cytoplasm</keyword>
<dbReference type="InterPro" id="IPR020568">
    <property type="entry name" value="Ribosomal_Su5_D2-typ_SF"/>
</dbReference>
<keyword evidence="9 11" id="KW-0299">Galactose metabolism</keyword>
<evidence type="ECO:0000256" key="2">
    <source>
        <dbReference type="ARBA" id="ARBA00022490"/>
    </source>
</evidence>
<dbReference type="InterPro" id="IPR019539">
    <property type="entry name" value="GalKase_N"/>
</dbReference>
<dbReference type="InterPro" id="IPR006204">
    <property type="entry name" value="GHMP_kinase_N_dom"/>
</dbReference>
<keyword evidence="3 11" id="KW-0808">Transferase</keyword>
<dbReference type="EC" id="2.7.1.6" evidence="11 12"/>
<evidence type="ECO:0000259" key="16">
    <source>
        <dbReference type="Pfam" id="PF10509"/>
    </source>
</evidence>
<evidence type="ECO:0000256" key="9">
    <source>
        <dbReference type="ARBA" id="ARBA00023144"/>
    </source>
</evidence>
<comment type="caution">
    <text evidence="17">The sequence shown here is derived from an EMBL/GenBank/DDBJ whole genome shotgun (WGS) entry which is preliminary data.</text>
</comment>
<dbReference type="PRINTS" id="PR00959">
    <property type="entry name" value="MEVGALKINASE"/>
</dbReference>
<evidence type="ECO:0000256" key="1">
    <source>
        <dbReference type="ARBA" id="ARBA00006566"/>
    </source>
</evidence>
<dbReference type="InterPro" id="IPR036554">
    <property type="entry name" value="GHMP_kinase_C_sf"/>
</dbReference>
<protein>
    <recommendedName>
        <fullName evidence="11 12">Galactokinase</fullName>
        <ecNumber evidence="11 12">2.7.1.6</ecNumber>
    </recommendedName>
    <alternativeName>
        <fullName evidence="11">Galactose kinase</fullName>
    </alternativeName>
</protein>
<feature type="binding site" evidence="11">
    <location>
        <position position="243"/>
    </location>
    <ligand>
        <name>substrate</name>
    </ligand>
</feature>
<evidence type="ECO:0000256" key="12">
    <source>
        <dbReference type="NCBIfam" id="TIGR00131"/>
    </source>
</evidence>
<evidence type="ECO:0000256" key="5">
    <source>
        <dbReference type="ARBA" id="ARBA00022741"/>
    </source>
</evidence>
<dbReference type="PANTHER" id="PTHR10457">
    <property type="entry name" value="MEVALONATE KINASE/GALACTOKINASE"/>
    <property type="match status" value="1"/>
</dbReference>
<evidence type="ECO:0000256" key="4">
    <source>
        <dbReference type="ARBA" id="ARBA00022723"/>
    </source>
</evidence>
<dbReference type="PANTHER" id="PTHR10457:SF7">
    <property type="entry name" value="GALACTOKINASE-RELATED"/>
    <property type="match status" value="1"/>
</dbReference>
<comment type="function">
    <text evidence="11">Catalyzes the transfer of the gamma-phosphate of ATP to D-galactose to form alpha-D-galactose-1-phosphate (Gal-1-P).</text>
</comment>
<feature type="binding site" evidence="11">
    <location>
        <position position="147"/>
    </location>
    <ligand>
        <name>Mg(2+)</name>
        <dbReference type="ChEBI" id="CHEBI:18420"/>
    </ligand>
</feature>
<feature type="binding site" evidence="11">
    <location>
        <begin position="52"/>
        <end position="55"/>
    </location>
    <ligand>
        <name>substrate</name>
    </ligand>
</feature>
<sequence length="401" mass="40910">MSTPPTSGAPSASGAPSPDTPAAAVLDAFAAHFGGTPDGVWQAPGRVNLIGEHTDYNAGFVLPFAIDRAARVAVRRRPDRILRLVSTYGRHGVVELELGSLAPGTAPGWTTYPAGVAWALAHRGIGVPGADLVLDSDVPLGSGLSSSHAIECAVATALADLSGTSLSAEELVLLTQRAENDFVGAPTGIMDQSASLRGASGHAVFLDCRDQSAELIPFNPAQAGLVVLVVDTKVAHSHADGGYASRRASCELGAEVLGVEALRDVSAADLDEARGLLDPVTFRRVRHVVTENGRVLETVRALREAGPASIGPLLDASHASMRDDFEISCPELDLAVEAARGAGALGARMTGGGFGGSAIALVPTTAEGAVRAAVAEAFAAAGFTAPDVFTVLPADGARRLL</sequence>
<dbReference type="Gene3D" id="3.30.70.890">
    <property type="entry name" value="GHMP kinase, C-terminal domain"/>
    <property type="match status" value="1"/>
</dbReference>
<organism evidence="17 18">
    <name type="scientific">Sinomonas halotolerans</name>
    <dbReference type="NCBI Taxonomy" id="1644133"/>
    <lineage>
        <taxon>Bacteria</taxon>
        <taxon>Bacillati</taxon>
        <taxon>Actinomycetota</taxon>
        <taxon>Actinomycetes</taxon>
        <taxon>Micrococcales</taxon>
        <taxon>Micrococcaceae</taxon>
        <taxon>Sinomonas</taxon>
    </lineage>
</organism>
<dbReference type="PROSITE" id="PS00106">
    <property type="entry name" value="GALACTOKINASE"/>
    <property type="match status" value="1"/>
</dbReference>
<evidence type="ECO:0000259" key="15">
    <source>
        <dbReference type="Pfam" id="PF08544"/>
    </source>
</evidence>
<dbReference type="SUPFAM" id="SSF54211">
    <property type="entry name" value="Ribosomal protein S5 domain 2-like"/>
    <property type="match status" value="1"/>
</dbReference>
<dbReference type="InterPro" id="IPR022963">
    <property type="entry name" value="Galactokinase_bac"/>
</dbReference>
<evidence type="ECO:0000256" key="10">
    <source>
        <dbReference type="ARBA" id="ARBA00023277"/>
    </source>
</evidence>
<evidence type="ECO:0000313" key="18">
    <source>
        <dbReference type="Proteomes" id="UP001422074"/>
    </source>
</evidence>
<dbReference type="InterPro" id="IPR014721">
    <property type="entry name" value="Ribsml_uS5_D2-typ_fold_subgr"/>
</dbReference>
<dbReference type="GO" id="GO:0004335">
    <property type="term" value="F:galactokinase activity"/>
    <property type="evidence" value="ECO:0007669"/>
    <property type="project" value="UniProtKB-EC"/>
</dbReference>
<feature type="site" description="Transition state stabilizer" evidence="11">
    <location>
        <position position="46"/>
    </location>
</feature>
<evidence type="ECO:0000256" key="11">
    <source>
        <dbReference type="HAMAP-Rule" id="MF_00246"/>
    </source>
</evidence>
<evidence type="ECO:0000313" key="17">
    <source>
        <dbReference type="EMBL" id="MEN2742958.1"/>
    </source>
</evidence>
<feature type="binding site" evidence="11">
    <location>
        <position position="86"/>
    </location>
    <ligand>
        <name>ATP</name>
        <dbReference type="ChEBI" id="CHEBI:30616"/>
    </ligand>
</feature>
<feature type="domain" description="Galactokinase N-terminal" evidence="16">
    <location>
        <begin position="28"/>
        <end position="76"/>
    </location>
</feature>
<keyword evidence="5 11" id="KW-0547">Nucleotide-binding</keyword>
<name>A0ABU9WUV9_9MICC</name>
<dbReference type="InterPro" id="IPR006206">
    <property type="entry name" value="Mevalonate/galactokinase"/>
</dbReference>
<keyword evidence="6 11" id="KW-0418">Kinase</keyword>
<feature type="region of interest" description="Disordered" evidence="13">
    <location>
        <begin position="1"/>
        <end position="20"/>
    </location>
</feature>
<accession>A0ABU9WUV9</accession>
<dbReference type="PIRSF" id="PIRSF000530">
    <property type="entry name" value="Galactokinase"/>
    <property type="match status" value="1"/>
</dbReference>
<dbReference type="InterPro" id="IPR013750">
    <property type="entry name" value="GHMP_kinase_C_dom"/>
</dbReference>
<dbReference type="RefSeq" id="WP_345882359.1">
    <property type="nucleotide sequence ID" value="NZ_JBDFRB010000001.1"/>
</dbReference>
<dbReference type="Proteomes" id="UP001422074">
    <property type="component" value="Unassembled WGS sequence"/>
</dbReference>
<evidence type="ECO:0000259" key="14">
    <source>
        <dbReference type="Pfam" id="PF00288"/>
    </source>
</evidence>
<dbReference type="SUPFAM" id="SSF55060">
    <property type="entry name" value="GHMP Kinase, C-terminal domain"/>
    <property type="match status" value="1"/>
</dbReference>
<evidence type="ECO:0000256" key="13">
    <source>
        <dbReference type="SAM" id="MobiDB-lite"/>
    </source>
</evidence>
<keyword evidence="4 11" id="KW-0479">Metal-binding</keyword>
<dbReference type="NCBIfam" id="TIGR00131">
    <property type="entry name" value="gal_kin"/>
    <property type="match status" value="1"/>
</dbReference>
<evidence type="ECO:0000256" key="8">
    <source>
        <dbReference type="ARBA" id="ARBA00022842"/>
    </source>
</evidence>
<dbReference type="EMBL" id="JBDFRB010000001">
    <property type="protein sequence ID" value="MEN2742958.1"/>
    <property type="molecule type" value="Genomic_DNA"/>
</dbReference>